<dbReference type="Gene3D" id="3.40.50.2000">
    <property type="entry name" value="Glycogen Phosphorylase B"/>
    <property type="match status" value="2"/>
</dbReference>
<dbReference type="Proteomes" id="UP000254507">
    <property type="component" value="Unassembled WGS sequence"/>
</dbReference>
<dbReference type="CDD" id="cd03789">
    <property type="entry name" value="GT9_LPS_heptosyltransferase"/>
    <property type="match status" value="1"/>
</dbReference>
<dbReference type="GO" id="GO:0005829">
    <property type="term" value="C:cytosol"/>
    <property type="evidence" value="ECO:0007669"/>
    <property type="project" value="TreeGrafter"/>
</dbReference>
<sequence length="349" mass="39077">MPLFTQPPKSLCILRLSAIGDTCHVLAAVQQIQRHWQQTRITWIIGKTEAALFRHVKGIHFVIYDKKSGWKGVLALWKQLKDCHFDALLNMQTAFRASLLSLGIKANYKIGFGKQRAREGQWLFTNRRIEDPATPHVLDGFLAFVAYLGVPVSPPTWDLGITDEMRRQVTPYLDPNRRNLLISPCSSKAEKDWLPQRYAAIANYANQRHMHVILCGSPAAREMAMVQDIVAHCDFTPTNLCGKTSLLELSALIGLVDLVVAPDSGPAHIATTQGTPIVGLYAYHNPLRTGPYYNLDNIVSVYEQNVQKEFGKPSAQLPWATKLKGKNLMAEIQVEEVITSIEKIENPKG</sequence>
<name>A0A263HAN8_9PAST</name>
<organism evidence="4 6">
    <name type="scientific">Actinobacillus seminis</name>
    <dbReference type="NCBI Taxonomy" id="722"/>
    <lineage>
        <taxon>Bacteria</taxon>
        <taxon>Pseudomonadati</taxon>
        <taxon>Pseudomonadota</taxon>
        <taxon>Gammaproteobacteria</taxon>
        <taxon>Pasteurellales</taxon>
        <taxon>Pasteurellaceae</taxon>
        <taxon>Actinobacillus</taxon>
    </lineage>
</organism>
<reference evidence="4 6" key="2">
    <citation type="submission" date="2018-06" db="EMBL/GenBank/DDBJ databases">
        <authorList>
            <consortium name="Pathogen Informatics"/>
            <person name="Doyle S."/>
        </authorList>
    </citation>
    <scope>NUCLEOTIDE SEQUENCE [LARGE SCALE GENOMIC DNA]</scope>
    <source>
        <strain evidence="4 6">NCTC10851</strain>
    </source>
</reference>
<evidence type="ECO:0000256" key="2">
    <source>
        <dbReference type="ARBA" id="ARBA00022679"/>
    </source>
</evidence>
<dbReference type="FunCoup" id="A0A263HAN8">
    <property type="interactions" value="94"/>
</dbReference>
<keyword evidence="2 4" id="KW-0808">Transferase</keyword>
<dbReference type="SUPFAM" id="SSF53756">
    <property type="entry name" value="UDP-Glycosyltransferase/glycogen phosphorylase"/>
    <property type="match status" value="1"/>
</dbReference>
<dbReference type="GO" id="GO:0008713">
    <property type="term" value="F:ADP-heptose-lipopolysaccharide heptosyltransferase activity"/>
    <property type="evidence" value="ECO:0007669"/>
    <property type="project" value="TreeGrafter"/>
</dbReference>
<reference evidence="3 5" key="1">
    <citation type="submission" date="2017-07" db="EMBL/GenBank/DDBJ databases">
        <title>Virulence factors identified in Actinobacillus seminis.</title>
        <authorList>
            <person name="Negrete-Abascal E."/>
            <person name="Vaca-Pacheco S."/>
            <person name="Montes-Garcia F."/>
            <person name="Leyto-Gil A.M."/>
            <person name="Fragoso-Garcia E."/>
            <person name="Carvente-Garcia R."/>
            <person name="Perez-Agueros S."/>
            <person name="Castelan-Sanchez H.G."/>
            <person name="Garcia-Molina A."/>
            <person name="Villamar T.E."/>
            <person name="Vazquez-Cruz C."/>
        </authorList>
    </citation>
    <scope>NUCLEOTIDE SEQUENCE [LARGE SCALE GENOMIC DNA]</scope>
    <source>
        <strain evidence="3 5">ATCC 15768</strain>
    </source>
</reference>
<dbReference type="RefSeq" id="WP_094946794.1">
    <property type="nucleotide sequence ID" value="NZ_NLFK01000008.1"/>
</dbReference>
<dbReference type="EMBL" id="UFSB01000001">
    <property type="protein sequence ID" value="SUU38567.1"/>
    <property type="molecule type" value="Genomic_DNA"/>
</dbReference>
<dbReference type="PANTHER" id="PTHR30160:SF21">
    <property type="entry name" value="LIPOPOLYSACCHARIDE CORE HEPTOSYLTRANSFERASE OPSX"/>
    <property type="match status" value="1"/>
</dbReference>
<gene>
    <name evidence="4" type="primary">rfaQ</name>
    <name evidence="3" type="ORF">CFY87_08695</name>
    <name evidence="4" type="ORF">NCTC10851_02158</name>
</gene>
<proteinExistence type="predicted"/>
<keyword evidence="1" id="KW-0328">Glycosyltransferase</keyword>
<accession>A0A263HAN8</accession>
<dbReference type="AlphaFoldDB" id="A0A263HAN8"/>
<dbReference type="GO" id="GO:0009244">
    <property type="term" value="P:lipopolysaccharide core region biosynthetic process"/>
    <property type="evidence" value="ECO:0007669"/>
    <property type="project" value="TreeGrafter"/>
</dbReference>
<evidence type="ECO:0000313" key="3">
    <source>
        <dbReference type="EMBL" id="OZN24524.1"/>
    </source>
</evidence>
<dbReference type="EC" id="2.-.-.-" evidence="4"/>
<dbReference type="InParanoid" id="A0A263HAN8"/>
<dbReference type="PANTHER" id="PTHR30160">
    <property type="entry name" value="TETRAACYLDISACCHARIDE 4'-KINASE-RELATED"/>
    <property type="match status" value="1"/>
</dbReference>
<protein>
    <submittedName>
        <fullName evidence="3">ADP-heptose--LPS heptosyltransferase I</fullName>
    </submittedName>
    <submittedName>
        <fullName evidence="4">Glycosyl transferase family protein</fullName>
        <ecNumber evidence="4">2.-.-.-</ecNumber>
    </submittedName>
</protein>
<dbReference type="InterPro" id="IPR051199">
    <property type="entry name" value="LPS_LOS_Heptosyltrfase"/>
</dbReference>
<keyword evidence="5" id="KW-1185">Reference proteome</keyword>
<evidence type="ECO:0000313" key="5">
    <source>
        <dbReference type="Proteomes" id="UP000215738"/>
    </source>
</evidence>
<dbReference type="FunFam" id="3.40.50.2000:FF:000164">
    <property type="entry name" value="Lipopolysaccharide heptosyltransferase I"/>
    <property type="match status" value="1"/>
</dbReference>
<dbReference type="Pfam" id="PF01075">
    <property type="entry name" value="Glyco_transf_9"/>
    <property type="match status" value="1"/>
</dbReference>
<evidence type="ECO:0000256" key="1">
    <source>
        <dbReference type="ARBA" id="ARBA00022676"/>
    </source>
</evidence>
<evidence type="ECO:0000313" key="4">
    <source>
        <dbReference type="EMBL" id="SUU38567.1"/>
    </source>
</evidence>
<dbReference type="InterPro" id="IPR002201">
    <property type="entry name" value="Glyco_trans_9"/>
</dbReference>
<dbReference type="OrthoDB" id="9781892at2"/>
<evidence type="ECO:0000313" key="6">
    <source>
        <dbReference type="Proteomes" id="UP000254507"/>
    </source>
</evidence>
<dbReference type="EMBL" id="NLFK01000008">
    <property type="protein sequence ID" value="OZN24524.1"/>
    <property type="molecule type" value="Genomic_DNA"/>
</dbReference>
<dbReference type="Proteomes" id="UP000215738">
    <property type="component" value="Unassembled WGS sequence"/>
</dbReference>